<dbReference type="EMBL" id="JAWIIV010000009">
    <property type="protein sequence ID" value="MEC4720126.1"/>
    <property type="molecule type" value="Genomic_DNA"/>
</dbReference>
<dbReference type="InterPro" id="IPR011711">
    <property type="entry name" value="GntR_C"/>
</dbReference>
<keyword evidence="1" id="KW-0805">Transcription regulation</keyword>
<proteinExistence type="predicted"/>
<sequence>MASKLVLNAPYPTKKREKLADVLYNSILKSIVEGELKEGDRLPGEEALSEQYRVSRPTIREALARLRAGGIIVSRQGSGSYVGRPQQAPALNFSEIASVADFQRCYEFRRGIEAGAAHHAARMRDGADLERIQNAYQRLQTVTVRGEIAVEEDFALHMAIAMAAKNPFFQSVLEAIRSQTLFSMSLSRNLSREQGPQRMASADKEHRMIIDAIARQDPESASAAMRAHINNSMIRILGSDK</sequence>
<reference evidence="5 6" key="1">
    <citation type="submission" date="2023-10" db="EMBL/GenBank/DDBJ databases">
        <title>Noviherbaspirillum sp. CPCC 100848 genome assembly.</title>
        <authorList>
            <person name="Li X.Y."/>
            <person name="Fang X.M."/>
        </authorList>
    </citation>
    <scope>NUCLEOTIDE SEQUENCE [LARGE SCALE GENOMIC DNA]</scope>
    <source>
        <strain evidence="5 6">CPCC 100848</strain>
    </source>
</reference>
<keyword evidence="2" id="KW-0238">DNA-binding</keyword>
<dbReference type="SUPFAM" id="SSF46785">
    <property type="entry name" value="Winged helix' DNA-binding domain"/>
    <property type="match status" value="1"/>
</dbReference>
<evidence type="ECO:0000256" key="1">
    <source>
        <dbReference type="ARBA" id="ARBA00023015"/>
    </source>
</evidence>
<comment type="caution">
    <text evidence="5">The sequence shown here is derived from an EMBL/GenBank/DDBJ whole genome shotgun (WGS) entry which is preliminary data.</text>
</comment>
<dbReference type="Proteomes" id="UP001352263">
    <property type="component" value="Unassembled WGS sequence"/>
</dbReference>
<dbReference type="InterPro" id="IPR008920">
    <property type="entry name" value="TF_FadR/GntR_C"/>
</dbReference>
<dbReference type="Gene3D" id="1.20.120.530">
    <property type="entry name" value="GntR ligand-binding domain-like"/>
    <property type="match status" value="1"/>
</dbReference>
<dbReference type="SUPFAM" id="SSF48008">
    <property type="entry name" value="GntR ligand-binding domain-like"/>
    <property type="match status" value="1"/>
</dbReference>
<dbReference type="SMART" id="SM00345">
    <property type="entry name" value="HTH_GNTR"/>
    <property type="match status" value="1"/>
</dbReference>
<dbReference type="SMART" id="SM00895">
    <property type="entry name" value="FCD"/>
    <property type="match status" value="1"/>
</dbReference>
<dbReference type="PANTHER" id="PTHR43537:SF5">
    <property type="entry name" value="UXU OPERON TRANSCRIPTIONAL REGULATOR"/>
    <property type="match status" value="1"/>
</dbReference>
<dbReference type="InterPro" id="IPR036390">
    <property type="entry name" value="WH_DNA-bd_sf"/>
</dbReference>
<keyword evidence="3" id="KW-0804">Transcription</keyword>
<dbReference type="PROSITE" id="PS50949">
    <property type="entry name" value="HTH_GNTR"/>
    <property type="match status" value="1"/>
</dbReference>
<dbReference type="InterPro" id="IPR000524">
    <property type="entry name" value="Tscrpt_reg_HTH_GntR"/>
</dbReference>
<dbReference type="Gene3D" id="1.10.10.10">
    <property type="entry name" value="Winged helix-like DNA-binding domain superfamily/Winged helix DNA-binding domain"/>
    <property type="match status" value="1"/>
</dbReference>
<dbReference type="PRINTS" id="PR00035">
    <property type="entry name" value="HTHGNTR"/>
</dbReference>
<feature type="domain" description="HTH gntR-type" evidence="4">
    <location>
        <begin position="17"/>
        <end position="85"/>
    </location>
</feature>
<dbReference type="RefSeq" id="WP_326506838.1">
    <property type="nucleotide sequence ID" value="NZ_JAWIIV010000009.1"/>
</dbReference>
<protein>
    <submittedName>
        <fullName evidence="5">FadR/GntR family transcriptional regulator</fullName>
    </submittedName>
</protein>
<evidence type="ECO:0000313" key="6">
    <source>
        <dbReference type="Proteomes" id="UP001352263"/>
    </source>
</evidence>
<name>A0ABU6J9M2_9BURK</name>
<dbReference type="Pfam" id="PF07729">
    <property type="entry name" value="FCD"/>
    <property type="match status" value="1"/>
</dbReference>
<evidence type="ECO:0000259" key="4">
    <source>
        <dbReference type="PROSITE" id="PS50949"/>
    </source>
</evidence>
<dbReference type="InterPro" id="IPR036388">
    <property type="entry name" value="WH-like_DNA-bd_sf"/>
</dbReference>
<dbReference type="PANTHER" id="PTHR43537">
    <property type="entry name" value="TRANSCRIPTIONAL REGULATOR, GNTR FAMILY"/>
    <property type="match status" value="1"/>
</dbReference>
<evidence type="ECO:0000256" key="3">
    <source>
        <dbReference type="ARBA" id="ARBA00023163"/>
    </source>
</evidence>
<keyword evidence="6" id="KW-1185">Reference proteome</keyword>
<gene>
    <name evidence="5" type="ORF">RY831_13260</name>
</gene>
<accession>A0ABU6J9M2</accession>
<dbReference type="CDD" id="cd07377">
    <property type="entry name" value="WHTH_GntR"/>
    <property type="match status" value="1"/>
</dbReference>
<dbReference type="Pfam" id="PF00392">
    <property type="entry name" value="GntR"/>
    <property type="match status" value="1"/>
</dbReference>
<organism evidence="5 6">
    <name type="scientific">Noviherbaspirillum album</name>
    <dbReference type="NCBI Taxonomy" id="3080276"/>
    <lineage>
        <taxon>Bacteria</taxon>
        <taxon>Pseudomonadati</taxon>
        <taxon>Pseudomonadota</taxon>
        <taxon>Betaproteobacteria</taxon>
        <taxon>Burkholderiales</taxon>
        <taxon>Oxalobacteraceae</taxon>
        <taxon>Noviherbaspirillum</taxon>
    </lineage>
</organism>
<evidence type="ECO:0000313" key="5">
    <source>
        <dbReference type="EMBL" id="MEC4720126.1"/>
    </source>
</evidence>
<evidence type="ECO:0000256" key="2">
    <source>
        <dbReference type="ARBA" id="ARBA00023125"/>
    </source>
</evidence>